<dbReference type="AlphaFoldDB" id="A0A942Z4F4"/>
<reference evidence="2 3" key="1">
    <citation type="submission" date="2021-05" db="EMBL/GenBank/DDBJ databases">
        <title>Novel Bacillus species.</title>
        <authorList>
            <person name="Liu G."/>
        </authorList>
    </citation>
    <scope>NUCLEOTIDE SEQUENCE [LARGE SCALE GENOMIC DNA]</scope>
    <source>
        <strain evidence="2 3">FJAT-49682</strain>
    </source>
</reference>
<feature type="transmembrane region" description="Helical" evidence="1">
    <location>
        <begin position="37"/>
        <end position="54"/>
    </location>
</feature>
<dbReference type="InterPro" id="IPR014245">
    <property type="entry name" value="Spore_III_AF"/>
</dbReference>
<dbReference type="EMBL" id="JAGYPN010000001">
    <property type="protein sequence ID" value="MBS4222387.1"/>
    <property type="molecule type" value="Genomic_DNA"/>
</dbReference>
<evidence type="ECO:0000313" key="3">
    <source>
        <dbReference type="Proteomes" id="UP000676456"/>
    </source>
</evidence>
<evidence type="ECO:0000256" key="1">
    <source>
        <dbReference type="SAM" id="Phobius"/>
    </source>
</evidence>
<protein>
    <submittedName>
        <fullName evidence="2">Stage III sporulation protein AF</fullName>
    </submittedName>
</protein>
<name>A0A942Z4F4_9BACI</name>
<feature type="transmembrane region" description="Helical" evidence="1">
    <location>
        <begin position="6"/>
        <end position="25"/>
    </location>
</feature>
<keyword evidence="1" id="KW-1133">Transmembrane helix</keyword>
<dbReference type="Pfam" id="PF09581">
    <property type="entry name" value="Spore_III_AF"/>
    <property type="match status" value="1"/>
</dbReference>
<dbReference type="NCBIfam" id="TIGR02896">
    <property type="entry name" value="spore_III_AF"/>
    <property type="match status" value="1"/>
</dbReference>
<comment type="caution">
    <text evidence="2">The sequence shown here is derived from an EMBL/GenBank/DDBJ whole genome shotgun (WGS) entry which is preliminary data.</text>
</comment>
<gene>
    <name evidence="2" type="primary">spoIIIAF</name>
    <name evidence="2" type="ORF">KHA91_06385</name>
</gene>
<keyword evidence="3" id="KW-1185">Reference proteome</keyword>
<organism evidence="2 3">
    <name type="scientific">Lederbergia citrea</name>
    <dbReference type="NCBI Taxonomy" id="2833581"/>
    <lineage>
        <taxon>Bacteria</taxon>
        <taxon>Bacillati</taxon>
        <taxon>Bacillota</taxon>
        <taxon>Bacilli</taxon>
        <taxon>Bacillales</taxon>
        <taxon>Bacillaceae</taxon>
        <taxon>Lederbergia</taxon>
    </lineage>
</organism>
<keyword evidence="1" id="KW-0472">Membrane</keyword>
<keyword evidence="1" id="KW-0812">Transmembrane</keyword>
<sequence length="200" mass="22706">MGVLSEWIVNIIIFLLLAMIIDMILPNSNIKKYAKLVTGLLLMAIIITPIFKIMSTDFEEVLASFTINLESDEQFQENLLETKKKEIQASTHAYILEQMAVQMKVEVEKELMEKYRMAIASIQLTAEADIEPTNDQLQRVIVHIEPSEEDVAAIKPVNINIRENVKSDHTSDYETIRAMLSARWEITETIIEIVPSGGAE</sequence>
<dbReference type="Proteomes" id="UP000676456">
    <property type="component" value="Unassembled WGS sequence"/>
</dbReference>
<dbReference type="RefSeq" id="WP_213097340.1">
    <property type="nucleotide sequence ID" value="NZ_JAGYPH010000001.1"/>
</dbReference>
<proteinExistence type="predicted"/>
<accession>A0A942Z4F4</accession>
<evidence type="ECO:0000313" key="2">
    <source>
        <dbReference type="EMBL" id="MBS4222387.1"/>
    </source>
</evidence>